<keyword evidence="2" id="KW-0812">Transmembrane</keyword>
<accession>A0A9Q4L7M2</accession>
<feature type="transmembrane region" description="Helical" evidence="2">
    <location>
        <begin position="35"/>
        <end position="68"/>
    </location>
</feature>
<dbReference type="AlphaFoldDB" id="A0A9Q4L7M2"/>
<reference evidence="4" key="1">
    <citation type="submission" date="2022-06" db="EMBL/GenBank/DDBJ databases">
        <title>Natrinema sp. a new haloarchaeum isolate from saline soil.</title>
        <authorList>
            <person name="Strakova D."/>
            <person name="Galisteo C."/>
            <person name="Sanchez-Porro C."/>
            <person name="Ventosa A."/>
        </authorList>
    </citation>
    <scope>NUCLEOTIDE SEQUENCE</scope>
    <source>
        <strain evidence="4">S1CR25-10</strain>
    </source>
</reference>
<evidence type="ECO:0000259" key="3">
    <source>
        <dbReference type="Pfam" id="PF11611"/>
    </source>
</evidence>
<keyword evidence="2" id="KW-1133">Transmembrane helix</keyword>
<dbReference type="Gene3D" id="2.60.40.1240">
    <property type="match status" value="1"/>
</dbReference>
<evidence type="ECO:0000313" key="4">
    <source>
        <dbReference type="EMBL" id="MDF9748408.1"/>
    </source>
</evidence>
<evidence type="ECO:0000256" key="2">
    <source>
        <dbReference type="SAM" id="Phobius"/>
    </source>
</evidence>
<gene>
    <name evidence="4" type="ORF">NDI89_22855</name>
</gene>
<evidence type="ECO:0000256" key="1">
    <source>
        <dbReference type="ARBA" id="ARBA00022729"/>
    </source>
</evidence>
<keyword evidence="5" id="KW-1185">Reference proteome</keyword>
<sequence length="268" mass="28934">MLVKIEQATLTSQLSRTFTGCRPNDLFMKLTFKSILGYLLGIPMLLFGALVCFTSFLSGVVLIVAGIVAIPKTRRVFQDQTGIEFSTGAAAGIPTILLIAGIVLLAMTSAGTVSGPGDEVSNVTVEHQDLEAEQPDHELAVTYNTRAQTSVNPDPDSMTHYSSEDGQKYLVVRMEIENQGTNETELTPQLFQFESGGVVHDYQGLLGSGNGLSNVALESGSTYRAWVVFSIPEDATQGTLRGSDQAFYDETVSISFERDGSMPIEMET</sequence>
<proteinExistence type="predicted"/>
<dbReference type="RefSeq" id="WP_277525098.1">
    <property type="nucleotide sequence ID" value="NZ_JAMQOT010000015.1"/>
</dbReference>
<keyword evidence="2" id="KW-0472">Membrane</keyword>
<dbReference type="Proteomes" id="UP001154061">
    <property type="component" value="Unassembled WGS sequence"/>
</dbReference>
<comment type="caution">
    <text evidence="4">The sequence shown here is derived from an EMBL/GenBank/DDBJ whole genome shotgun (WGS) entry which is preliminary data.</text>
</comment>
<protein>
    <submittedName>
        <fullName evidence="4">DUF4352 domain-containing protein</fullName>
    </submittedName>
</protein>
<name>A0A9Q4L7M2_9EURY</name>
<feature type="transmembrane region" description="Helical" evidence="2">
    <location>
        <begin position="89"/>
        <end position="107"/>
    </location>
</feature>
<dbReference type="EMBL" id="JAMQOT010000015">
    <property type="protein sequence ID" value="MDF9748408.1"/>
    <property type="molecule type" value="Genomic_DNA"/>
</dbReference>
<dbReference type="Pfam" id="PF11611">
    <property type="entry name" value="DUF4352"/>
    <property type="match status" value="1"/>
</dbReference>
<dbReference type="InterPro" id="IPR029050">
    <property type="entry name" value="Immunoprotect_excell_Ig-like"/>
</dbReference>
<feature type="domain" description="DUF4352" evidence="3">
    <location>
        <begin position="161"/>
        <end position="246"/>
    </location>
</feature>
<keyword evidence="1" id="KW-0732">Signal</keyword>
<evidence type="ECO:0000313" key="5">
    <source>
        <dbReference type="Proteomes" id="UP001154061"/>
    </source>
</evidence>
<organism evidence="4 5">
    <name type="scientific">Natrinema salsiterrestre</name>
    <dbReference type="NCBI Taxonomy" id="2950540"/>
    <lineage>
        <taxon>Archaea</taxon>
        <taxon>Methanobacteriati</taxon>
        <taxon>Methanobacteriota</taxon>
        <taxon>Stenosarchaea group</taxon>
        <taxon>Halobacteria</taxon>
        <taxon>Halobacteriales</taxon>
        <taxon>Natrialbaceae</taxon>
        <taxon>Natrinema</taxon>
    </lineage>
</organism>
<dbReference type="InterPro" id="IPR029051">
    <property type="entry name" value="DUF4352"/>
</dbReference>